<dbReference type="Proteomes" id="UP000663868">
    <property type="component" value="Unassembled WGS sequence"/>
</dbReference>
<organism evidence="1 2">
    <name type="scientific">Adineta steineri</name>
    <dbReference type="NCBI Taxonomy" id="433720"/>
    <lineage>
        <taxon>Eukaryota</taxon>
        <taxon>Metazoa</taxon>
        <taxon>Spiralia</taxon>
        <taxon>Gnathifera</taxon>
        <taxon>Rotifera</taxon>
        <taxon>Eurotatoria</taxon>
        <taxon>Bdelloidea</taxon>
        <taxon>Adinetida</taxon>
        <taxon>Adinetidae</taxon>
        <taxon>Adineta</taxon>
    </lineage>
</organism>
<name>A0A820LUL1_9BILA</name>
<gene>
    <name evidence="1" type="ORF">KXQ929_LOCUS48886</name>
</gene>
<feature type="non-terminal residue" evidence="1">
    <location>
        <position position="52"/>
    </location>
</feature>
<evidence type="ECO:0000313" key="2">
    <source>
        <dbReference type="Proteomes" id="UP000663868"/>
    </source>
</evidence>
<accession>A0A820LUL1</accession>
<proteinExistence type="predicted"/>
<protein>
    <submittedName>
        <fullName evidence="1">Uncharacterized protein</fullName>
    </submittedName>
</protein>
<dbReference type="PANTHER" id="PTHR16213">
    <property type="entry name" value="SELENOPROTEIN N"/>
    <property type="match status" value="1"/>
</dbReference>
<dbReference type="PANTHER" id="PTHR16213:SF78">
    <property type="entry name" value="SELENOPROTEIN N"/>
    <property type="match status" value="1"/>
</dbReference>
<comment type="caution">
    <text evidence="1">The sequence shown here is derived from an EMBL/GenBank/DDBJ whole genome shotgun (WGS) entry which is preliminary data.</text>
</comment>
<dbReference type="GO" id="GO:0005789">
    <property type="term" value="C:endoplasmic reticulum membrane"/>
    <property type="evidence" value="ECO:0007669"/>
    <property type="project" value="TreeGrafter"/>
</dbReference>
<sequence>NEKEVFDLLERKFYPFKEIPYYEYRQAFQKAEEANKLIHTIVLWGALDDQSC</sequence>
<dbReference type="GO" id="GO:0055074">
    <property type="term" value="P:calcium ion homeostasis"/>
    <property type="evidence" value="ECO:0007669"/>
    <property type="project" value="TreeGrafter"/>
</dbReference>
<reference evidence="1" key="1">
    <citation type="submission" date="2021-02" db="EMBL/GenBank/DDBJ databases">
        <authorList>
            <person name="Nowell W R."/>
        </authorList>
    </citation>
    <scope>NUCLEOTIDE SEQUENCE</scope>
</reference>
<dbReference type="EMBL" id="CAJOBB010019841">
    <property type="protein sequence ID" value="CAF4362295.1"/>
    <property type="molecule type" value="Genomic_DNA"/>
</dbReference>
<evidence type="ECO:0000313" key="1">
    <source>
        <dbReference type="EMBL" id="CAF4362295.1"/>
    </source>
</evidence>
<dbReference type="AlphaFoldDB" id="A0A820LUL1"/>